<feature type="compositionally biased region" description="Basic and acidic residues" evidence="1">
    <location>
        <begin position="189"/>
        <end position="205"/>
    </location>
</feature>
<keyword evidence="3" id="KW-1185">Reference proteome</keyword>
<feature type="compositionally biased region" description="Basic residues" evidence="1">
    <location>
        <begin position="136"/>
        <end position="156"/>
    </location>
</feature>
<feature type="region of interest" description="Disordered" evidence="1">
    <location>
        <begin position="1"/>
        <end position="37"/>
    </location>
</feature>
<name>A0ABR1M9J2_9PEZI</name>
<feature type="compositionally biased region" description="Basic and acidic residues" evidence="1">
    <location>
        <begin position="263"/>
        <end position="277"/>
    </location>
</feature>
<evidence type="ECO:0000256" key="1">
    <source>
        <dbReference type="SAM" id="MobiDB-lite"/>
    </source>
</evidence>
<proteinExistence type="predicted"/>
<reference evidence="2 3" key="1">
    <citation type="submission" date="2024-04" db="EMBL/GenBank/DDBJ databases">
        <title>Phyllosticta paracitricarpa is synonymous to the EU quarantine fungus P. citricarpa based on phylogenomic analyses.</title>
        <authorList>
            <consortium name="Lawrence Berkeley National Laboratory"/>
            <person name="Van Ingen-Buijs V.A."/>
            <person name="Van Westerhoven A.C."/>
            <person name="Haridas S."/>
            <person name="Skiadas P."/>
            <person name="Martin F."/>
            <person name="Groenewald J.Z."/>
            <person name="Crous P.W."/>
            <person name="Seidl M.F."/>
        </authorList>
    </citation>
    <scope>NUCLEOTIDE SEQUENCE [LARGE SCALE GENOMIC DNA]</scope>
    <source>
        <strain evidence="2 3">CBS 122670</strain>
    </source>
</reference>
<accession>A0ABR1M9J2</accession>
<gene>
    <name evidence="2" type="ORF">IWX46DRAFT_128975</name>
</gene>
<protein>
    <recommendedName>
        <fullName evidence="4">Chromo domain-containing protein</fullName>
    </recommendedName>
</protein>
<evidence type="ECO:0000313" key="3">
    <source>
        <dbReference type="Proteomes" id="UP001365128"/>
    </source>
</evidence>
<sequence length="277" mass="31721">MARTKNVRTLLKRAKRKETTIAPPANNKPETKKNDVRRDYEFEDGDDQMWHAQWCLDSWNKPGSKTLLLFQWKCQDEPTWEPFEGHNEDSCLAADFFVSRRANLKSLSTPEVISPNPSHSTGFPTALVLQVGSRRSAGRSQRRARRSSGSRPRRQLARIGRSCGSPRPWRRSSESWSRSPESRSQSPDARSRSPEARHRSEEDSRRLVLAPVPMLRSKLMEQRRSRFAILPERAPRTACCWILRKAYHSLSLSRDGPGARQEGGNHERHDVASNDIG</sequence>
<feature type="region of interest" description="Disordered" evidence="1">
    <location>
        <begin position="252"/>
        <end position="277"/>
    </location>
</feature>
<feature type="region of interest" description="Disordered" evidence="1">
    <location>
        <begin position="131"/>
        <end position="205"/>
    </location>
</feature>
<evidence type="ECO:0000313" key="2">
    <source>
        <dbReference type="EMBL" id="KAK7543903.1"/>
    </source>
</evidence>
<feature type="compositionally biased region" description="Low complexity" evidence="1">
    <location>
        <begin position="174"/>
        <end position="187"/>
    </location>
</feature>
<dbReference type="EMBL" id="JBBPDW010000019">
    <property type="protein sequence ID" value="KAK7543903.1"/>
    <property type="molecule type" value="Genomic_DNA"/>
</dbReference>
<comment type="caution">
    <text evidence="2">The sequence shown here is derived from an EMBL/GenBank/DDBJ whole genome shotgun (WGS) entry which is preliminary data.</text>
</comment>
<organism evidence="2 3">
    <name type="scientific">Phyllosticta citricarpa</name>
    <dbReference type="NCBI Taxonomy" id="55181"/>
    <lineage>
        <taxon>Eukaryota</taxon>
        <taxon>Fungi</taxon>
        <taxon>Dikarya</taxon>
        <taxon>Ascomycota</taxon>
        <taxon>Pezizomycotina</taxon>
        <taxon>Dothideomycetes</taxon>
        <taxon>Dothideomycetes incertae sedis</taxon>
        <taxon>Botryosphaeriales</taxon>
        <taxon>Phyllostictaceae</taxon>
        <taxon>Phyllosticta</taxon>
    </lineage>
</organism>
<dbReference type="Proteomes" id="UP001365128">
    <property type="component" value="Unassembled WGS sequence"/>
</dbReference>
<evidence type="ECO:0008006" key="4">
    <source>
        <dbReference type="Google" id="ProtNLM"/>
    </source>
</evidence>